<name>A0A9D4ALG2_9SAUR</name>
<sequence>MDRKDSGKAGQSLARYIPMDLTGGERYRRPEGPEPLCQIYPTHELVRGQQLKSGIIQFLRKAQGISTSSRGTSLRACSEAQGYEALSPCLAGGQGPWLCQVALTAAQ</sequence>
<keyword evidence="2" id="KW-1185">Reference proteome</keyword>
<proteinExistence type="predicted"/>
<organism evidence="1 2">
    <name type="scientific">Mauremys mutica</name>
    <name type="common">yellowpond turtle</name>
    <dbReference type="NCBI Taxonomy" id="74926"/>
    <lineage>
        <taxon>Eukaryota</taxon>
        <taxon>Metazoa</taxon>
        <taxon>Chordata</taxon>
        <taxon>Craniata</taxon>
        <taxon>Vertebrata</taxon>
        <taxon>Euteleostomi</taxon>
        <taxon>Archelosauria</taxon>
        <taxon>Testudinata</taxon>
        <taxon>Testudines</taxon>
        <taxon>Cryptodira</taxon>
        <taxon>Durocryptodira</taxon>
        <taxon>Testudinoidea</taxon>
        <taxon>Geoemydidae</taxon>
        <taxon>Geoemydinae</taxon>
        <taxon>Mauremys</taxon>
    </lineage>
</organism>
<comment type="caution">
    <text evidence="1">The sequence shown here is derived from an EMBL/GenBank/DDBJ whole genome shotgun (WGS) entry which is preliminary data.</text>
</comment>
<dbReference type="Proteomes" id="UP000827986">
    <property type="component" value="Unassembled WGS sequence"/>
</dbReference>
<accession>A0A9D4ALG2</accession>
<evidence type="ECO:0000313" key="1">
    <source>
        <dbReference type="EMBL" id="KAH1164697.1"/>
    </source>
</evidence>
<reference evidence="1" key="1">
    <citation type="submission" date="2021-09" db="EMBL/GenBank/DDBJ databases">
        <title>The genome of Mauremys mutica provides insights into the evolution of semi-aquatic lifestyle.</title>
        <authorList>
            <person name="Gong S."/>
            <person name="Gao Y."/>
        </authorList>
    </citation>
    <scope>NUCLEOTIDE SEQUENCE</scope>
    <source>
        <strain evidence="1">MM-2020</strain>
        <tissue evidence="1">Muscle</tissue>
    </source>
</reference>
<dbReference type="AlphaFoldDB" id="A0A9D4ALG2"/>
<dbReference type="EMBL" id="JAHDVG010000589">
    <property type="protein sequence ID" value="KAH1164697.1"/>
    <property type="molecule type" value="Genomic_DNA"/>
</dbReference>
<evidence type="ECO:0000313" key="2">
    <source>
        <dbReference type="Proteomes" id="UP000827986"/>
    </source>
</evidence>
<gene>
    <name evidence="1" type="ORF">KIL84_008143</name>
</gene>
<protein>
    <submittedName>
        <fullName evidence="1">Uncharacterized protein</fullName>
    </submittedName>
</protein>